<evidence type="ECO:0000313" key="12">
    <source>
        <dbReference type="Proteomes" id="UP000198211"/>
    </source>
</evidence>
<evidence type="ECO:0000256" key="2">
    <source>
        <dbReference type="ARBA" id="ARBA00013081"/>
    </source>
</evidence>
<evidence type="ECO:0000259" key="10">
    <source>
        <dbReference type="PROSITE" id="PS50969"/>
    </source>
</evidence>
<feature type="domain" description="FCP1 homology" evidence="10">
    <location>
        <begin position="134"/>
        <end position="292"/>
    </location>
</feature>
<dbReference type="PROSITE" id="PS50969">
    <property type="entry name" value="FCP1"/>
    <property type="match status" value="1"/>
</dbReference>
<dbReference type="NCBIfam" id="TIGR02251">
    <property type="entry name" value="HIF-SF_euk"/>
    <property type="match status" value="1"/>
</dbReference>
<dbReference type="InterPro" id="IPR011948">
    <property type="entry name" value="Dullard_phosphatase"/>
</dbReference>
<dbReference type="InterPro" id="IPR023214">
    <property type="entry name" value="HAD_sf"/>
</dbReference>
<dbReference type="OrthoDB" id="277011at2759"/>
<evidence type="ECO:0000256" key="6">
    <source>
        <dbReference type="ARBA" id="ARBA00022912"/>
    </source>
</evidence>
<dbReference type="EMBL" id="NBNE01000410">
    <property type="protein sequence ID" value="OWZ19706.1"/>
    <property type="molecule type" value="Genomic_DNA"/>
</dbReference>
<protein>
    <recommendedName>
        <fullName evidence="2">protein-serine/threonine phosphatase</fullName>
        <ecNumber evidence="2">3.1.3.16</ecNumber>
    </recommendedName>
</protein>
<evidence type="ECO:0000256" key="3">
    <source>
        <dbReference type="ARBA" id="ARBA00022723"/>
    </source>
</evidence>
<dbReference type="SMART" id="SM00577">
    <property type="entry name" value="CPDc"/>
    <property type="match status" value="1"/>
</dbReference>
<comment type="catalytic activity">
    <reaction evidence="7">
        <text>O-phospho-L-seryl-[protein] + H2O = L-seryl-[protein] + phosphate</text>
        <dbReference type="Rhea" id="RHEA:20629"/>
        <dbReference type="Rhea" id="RHEA-COMP:9863"/>
        <dbReference type="Rhea" id="RHEA-COMP:11604"/>
        <dbReference type="ChEBI" id="CHEBI:15377"/>
        <dbReference type="ChEBI" id="CHEBI:29999"/>
        <dbReference type="ChEBI" id="CHEBI:43474"/>
        <dbReference type="ChEBI" id="CHEBI:83421"/>
        <dbReference type="EC" id="3.1.3.16"/>
    </reaction>
</comment>
<keyword evidence="12" id="KW-1185">Reference proteome</keyword>
<evidence type="ECO:0000256" key="5">
    <source>
        <dbReference type="ARBA" id="ARBA00022842"/>
    </source>
</evidence>
<reference evidence="12" key="1">
    <citation type="submission" date="2017-03" db="EMBL/GenBank/DDBJ databases">
        <title>Phytopthora megakarya and P. palmivora, two closely related causual agents of cacao black pod achieved similar genome size and gene model numbers by different mechanisms.</title>
        <authorList>
            <person name="Ali S."/>
            <person name="Shao J."/>
            <person name="Larry D.J."/>
            <person name="Kronmiller B."/>
            <person name="Shen D."/>
            <person name="Strem M.D."/>
            <person name="Melnick R.L."/>
            <person name="Guiltinan M.J."/>
            <person name="Tyler B.M."/>
            <person name="Meinhardt L.W."/>
            <person name="Bailey B.A."/>
        </authorList>
    </citation>
    <scope>NUCLEOTIDE SEQUENCE [LARGE SCALE GENOMIC DNA]</scope>
    <source>
        <strain evidence="12">zdho120</strain>
    </source>
</reference>
<keyword evidence="6" id="KW-0904">Protein phosphatase</keyword>
<dbReference type="FunFam" id="3.40.50.1000:FF:000192">
    <property type="entry name" value="CTD small phosphatase-like protein"/>
    <property type="match status" value="1"/>
</dbReference>
<sequence length="309" mass="34376">MATQLKTLPSLNVSLKPEGVATSNSVPTKQLADLSIANPLASVVHQADKNGKQQPILAGPRRVSRDGSSSTKAQHRGSFRNIFVNIWSALSTHEQPQDLDKTSQGQSSLSKPKTAAVSKAIQLRPNLLQPISPSDADKKCLVLDLDETLVHSSFRPTDNADFIIPIDIDGTTHHVYVAKRPGAEEFLIEMAKYYEIVVYTASLSKYADPLLDKLDPEGVIRYRLYREHCVQYEGNYVKDLSLLDRDLSQTVIVDNSPAAYTFHPQNAIGCSSFIDDPNDRELASISRFLTKHCDVEDVRDHMQVWDANY</sequence>
<keyword evidence="4" id="KW-0378">Hydrolase</keyword>
<proteinExistence type="predicted"/>
<dbReference type="Proteomes" id="UP000198211">
    <property type="component" value="Unassembled WGS sequence"/>
</dbReference>
<comment type="cofactor">
    <cofactor evidence="1">
        <name>Mg(2+)</name>
        <dbReference type="ChEBI" id="CHEBI:18420"/>
    </cofactor>
</comment>
<evidence type="ECO:0000313" key="11">
    <source>
        <dbReference type="EMBL" id="OWZ19706.1"/>
    </source>
</evidence>
<dbReference type="EC" id="3.1.3.16" evidence="2"/>
<evidence type="ECO:0000256" key="1">
    <source>
        <dbReference type="ARBA" id="ARBA00001946"/>
    </source>
</evidence>
<dbReference type="PANTHER" id="PTHR12210">
    <property type="entry name" value="DULLARD PROTEIN PHOSPHATASE"/>
    <property type="match status" value="1"/>
</dbReference>
<dbReference type="SUPFAM" id="SSF56784">
    <property type="entry name" value="HAD-like"/>
    <property type="match status" value="1"/>
</dbReference>
<keyword evidence="5" id="KW-0460">Magnesium</keyword>
<name>A0A225WPY6_9STRA</name>
<accession>A0A225WPY6</accession>
<keyword evidence="3" id="KW-0479">Metal-binding</keyword>
<dbReference type="GO" id="GO:0004722">
    <property type="term" value="F:protein serine/threonine phosphatase activity"/>
    <property type="evidence" value="ECO:0007669"/>
    <property type="project" value="UniProtKB-EC"/>
</dbReference>
<evidence type="ECO:0000256" key="7">
    <source>
        <dbReference type="ARBA" id="ARBA00047761"/>
    </source>
</evidence>
<dbReference type="AlphaFoldDB" id="A0A225WPY6"/>
<evidence type="ECO:0000256" key="4">
    <source>
        <dbReference type="ARBA" id="ARBA00022801"/>
    </source>
</evidence>
<dbReference type="InterPro" id="IPR050365">
    <property type="entry name" value="TIM50"/>
</dbReference>
<dbReference type="CDD" id="cd07521">
    <property type="entry name" value="HAD_FCP1-like"/>
    <property type="match status" value="1"/>
</dbReference>
<gene>
    <name evidence="11" type="ORF">PHMEG_0005996</name>
</gene>
<evidence type="ECO:0000256" key="9">
    <source>
        <dbReference type="SAM" id="MobiDB-lite"/>
    </source>
</evidence>
<dbReference type="STRING" id="4795.A0A225WPY6"/>
<evidence type="ECO:0000256" key="8">
    <source>
        <dbReference type="ARBA" id="ARBA00048336"/>
    </source>
</evidence>
<dbReference type="InterPro" id="IPR004274">
    <property type="entry name" value="FCP1_dom"/>
</dbReference>
<organism evidence="11 12">
    <name type="scientific">Phytophthora megakarya</name>
    <dbReference type="NCBI Taxonomy" id="4795"/>
    <lineage>
        <taxon>Eukaryota</taxon>
        <taxon>Sar</taxon>
        <taxon>Stramenopiles</taxon>
        <taxon>Oomycota</taxon>
        <taxon>Peronosporomycetes</taxon>
        <taxon>Peronosporales</taxon>
        <taxon>Peronosporaceae</taxon>
        <taxon>Phytophthora</taxon>
    </lineage>
</organism>
<comment type="catalytic activity">
    <reaction evidence="8">
        <text>O-phospho-L-threonyl-[protein] + H2O = L-threonyl-[protein] + phosphate</text>
        <dbReference type="Rhea" id="RHEA:47004"/>
        <dbReference type="Rhea" id="RHEA-COMP:11060"/>
        <dbReference type="Rhea" id="RHEA-COMP:11605"/>
        <dbReference type="ChEBI" id="CHEBI:15377"/>
        <dbReference type="ChEBI" id="CHEBI:30013"/>
        <dbReference type="ChEBI" id="CHEBI:43474"/>
        <dbReference type="ChEBI" id="CHEBI:61977"/>
        <dbReference type="EC" id="3.1.3.16"/>
    </reaction>
</comment>
<comment type="caution">
    <text evidence="11">The sequence shown here is derived from an EMBL/GenBank/DDBJ whole genome shotgun (WGS) entry which is preliminary data.</text>
</comment>
<feature type="region of interest" description="Disordered" evidence="9">
    <location>
        <begin position="47"/>
        <end position="74"/>
    </location>
</feature>
<dbReference type="Pfam" id="PF03031">
    <property type="entry name" value="NIF"/>
    <property type="match status" value="1"/>
</dbReference>
<dbReference type="InterPro" id="IPR036412">
    <property type="entry name" value="HAD-like_sf"/>
</dbReference>
<dbReference type="Gene3D" id="3.40.50.1000">
    <property type="entry name" value="HAD superfamily/HAD-like"/>
    <property type="match status" value="1"/>
</dbReference>
<dbReference type="GO" id="GO:0046872">
    <property type="term" value="F:metal ion binding"/>
    <property type="evidence" value="ECO:0007669"/>
    <property type="project" value="UniProtKB-KW"/>
</dbReference>